<evidence type="ECO:0000256" key="1">
    <source>
        <dbReference type="SAM" id="MobiDB-lite"/>
    </source>
</evidence>
<feature type="compositionally biased region" description="Low complexity" evidence="1">
    <location>
        <begin position="44"/>
        <end position="56"/>
    </location>
</feature>
<dbReference type="Proteomes" id="UP000479710">
    <property type="component" value="Unassembled WGS sequence"/>
</dbReference>
<evidence type="ECO:0000313" key="2">
    <source>
        <dbReference type="EMBL" id="KAF0903086.1"/>
    </source>
</evidence>
<evidence type="ECO:0000313" key="3">
    <source>
        <dbReference type="Proteomes" id="UP000479710"/>
    </source>
</evidence>
<feature type="region of interest" description="Disordered" evidence="1">
    <location>
        <begin position="1"/>
        <end position="56"/>
    </location>
</feature>
<feature type="non-terminal residue" evidence="2">
    <location>
        <position position="56"/>
    </location>
</feature>
<reference evidence="2 3" key="1">
    <citation type="submission" date="2019-11" db="EMBL/GenBank/DDBJ databases">
        <title>Whole genome sequence of Oryza granulata.</title>
        <authorList>
            <person name="Li W."/>
        </authorList>
    </citation>
    <scope>NUCLEOTIDE SEQUENCE [LARGE SCALE GENOMIC DNA]</scope>
    <source>
        <strain evidence="3">cv. Menghai</strain>
        <tissue evidence="2">Leaf</tissue>
    </source>
</reference>
<dbReference type="EMBL" id="SPHZ02000008">
    <property type="protein sequence ID" value="KAF0903086.1"/>
    <property type="molecule type" value="Genomic_DNA"/>
</dbReference>
<dbReference type="AlphaFoldDB" id="A0A6G1CSD0"/>
<gene>
    <name evidence="2" type="ORF">E2562_024565</name>
</gene>
<comment type="caution">
    <text evidence="2">The sequence shown here is derived from an EMBL/GenBank/DDBJ whole genome shotgun (WGS) entry which is preliminary data.</text>
</comment>
<protein>
    <submittedName>
        <fullName evidence="2">Uncharacterized protein</fullName>
    </submittedName>
</protein>
<feature type="compositionally biased region" description="Basic and acidic residues" evidence="1">
    <location>
        <begin position="1"/>
        <end position="17"/>
    </location>
</feature>
<feature type="compositionally biased region" description="Low complexity" evidence="1">
    <location>
        <begin position="18"/>
        <end position="28"/>
    </location>
</feature>
<sequence>MARHPDPSEALRPRSNVDNDPINPPENNVEVEEAFPDNTNTQMDNNSDDLNPSPNA</sequence>
<accession>A0A6G1CSD0</accession>
<name>A0A6G1CSD0_9ORYZ</name>
<proteinExistence type="predicted"/>
<keyword evidence="3" id="KW-1185">Reference proteome</keyword>
<organism evidence="2 3">
    <name type="scientific">Oryza meyeriana var. granulata</name>
    <dbReference type="NCBI Taxonomy" id="110450"/>
    <lineage>
        <taxon>Eukaryota</taxon>
        <taxon>Viridiplantae</taxon>
        <taxon>Streptophyta</taxon>
        <taxon>Embryophyta</taxon>
        <taxon>Tracheophyta</taxon>
        <taxon>Spermatophyta</taxon>
        <taxon>Magnoliopsida</taxon>
        <taxon>Liliopsida</taxon>
        <taxon>Poales</taxon>
        <taxon>Poaceae</taxon>
        <taxon>BOP clade</taxon>
        <taxon>Oryzoideae</taxon>
        <taxon>Oryzeae</taxon>
        <taxon>Oryzinae</taxon>
        <taxon>Oryza</taxon>
        <taxon>Oryza meyeriana</taxon>
    </lineage>
</organism>